<keyword evidence="2" id="KW-1185">Reference proteome</keyword>
<reference evidence="1 2" key="1">
    <citation type="journal article" date="2019" name="Commun. Biol.">
        <title>The bagworm genome reveals a unique fibroin gene that provides high tensile strength.</title>
        <authorList>
            <person name="Kono N."/>
            <person name="Nakamura H."/>
            <person name="Ohtoshi R."/>
            <person name="Tomita M."/>
            <person name="Numata K."/>
            <person name="Arakawa K."/>
        </authorList>
    </citation>
    <scope>NUCLEOTIDE SEQUENCE [LARGE SCALE GENOMIC DNA]</scope>
</reference>
<evidence type="ECO:0000313" key="2">
    <source>
        <dbReference type="Proteomes" id="UP000299102"/>
    </source>
</evidence>
<dbReference type="OrthoDB" id="10050074at2759"/>
<gene>
    <name evidence="1" type="ORF">EVAR_10841_1</name>
</gene>
<proteinExistence type="predicted"/>
<accession>A0A4C1USR1</accession>
<dbReference type="AlphaFoldDB" id="A0A4C1USR1"/>
<protein>
    <submittedName>
        <fullName evidence="1">Probable RNA-directed DNA polymerase from transposon X-element</fullName>
    </submittedName>
</protein>
<comment type="caution">
    <text evidence="1">The sequence shown here is derived from an EMBL/GenBank/DDBJ whole genome shotgun (WGS) entry which is preliminary data.</text>
</comment>
<evidence type="ECO:0000313" key="1">
    <source>
        <dbReference type="EMBL" id="GBP29026.1"/>
    </source>
</evidence>
<dbReference type="GO" id="GO:0003964">
    <property type="term" value="F:RNA-directed DNA polymerase activity"/>
    <property type="evidence" value="ECO:0007669"/>
    <property type="project" value="UniProtKB-KW"/>
</dbReference>
<keyword evidence="1" id="KW-0808">Transferase</keyword>
<sequence>MCIRPVMTYTCPVFAHAGPTALNDIQVIQNNIVKRATDTQWYIKNSVLHRDLKLPSIFKYMKDASERLFGIAINHPNPLISSAASYEAPPANHFIRRPRNVLTDRPNDLTAKRSHALTASLRRSLASDKADDSPWVTAETNIKFFGGFLVRESRTHPTHVDVWQLIRFFILLNRKEKTEKKTAFSLHPLTTAPA</sequence>
<keyword evidence="1" id="KW-0695">RNA-directed DNA polymerase</keyword>
<organism evidence="1 2">
    <name type="scientific">Eumeta variegata</name>
    <name type="common">Bagworm moth</name>
    <name type="synonym">Eumeta japonica</name>
    <dbReference type="NCBI Taxonomy" id="151549"/>
    <lineage>
        <taxon>Eukaryota</taxon>
        <taxon>Metazoa</taxon>
        <taxon>Ecdysozoa</taxon>
        <taxon>Arthropoda</taxon>
        <taxon>Hexapoda</taxon>
        <taxon>Insecta</taxon>
        <taxon>Pterygota</taxon>
        <taxon>Neoptera</taxon>
        <taxon>Endopterygota</taxon>
        <taxon>Lepidoptera</taxon>
        <taxon>Glossata</taxon>
        <taxon>Ditrysia</taxon>
        <taxon>Tineoidea</taxon>
        <taxon>Psychidae</taxon>
        <taxon>Oiketicinae</taxon>
        <taxon>Eumeta</taxon>
    </lineage>
</organism>
<dbReference type="EMBL" id="BGZK01000215">
    <property type="protein sequence ID" value="GBP29026.1"/>
    <property type="molecule type" value="Genomic_DNA"/>
</dbReference>
<name>A0A4C1USR1_EUMVA</name>
<keyword evidence="1" id="KW-0548">Nucleotidyltransferase</keyword>
<dbReference type="Proteomes" id="UP000299102">
    <property type="component" value="Unassembled WGS sequence"/>
</dbReference>